<gene>
    <name evidence="1" type="ORF">J1N35_023292</name>
</gene>
<proteinExistence type="predicted"/>
<name>A0A9D3VIG5_9ROSI</name>
<organism evidence="1 2">
    <name type="scientific">Gossypium stocksii</name>
    <dbReference type="NCBI Taxonomy" id="47602"/>
    <lineage>
        <taxon>Eukaryota</taxon>
        <taxon>Viridiplantae</taxon>
        <taxon>Streptophyta</taxon>
        <taxon>Embryophyta</taxon>
        <taxon>Tracheophyta</taxon>
        <taxon>Spermatophyta</taxon>
        <taxon>Magnoliopsida</taxon>
        <taxon>eudicotyledons</taxon>
        <taxon>Gunneridae</taxon>
        <taxon>Pentapetalae</taxon>
        <taxon>rosids</taxon>
        <taxon>malvids</taxon>
        <taxon>Malvales</taxon>
        <taxon>Malvaceae</taxon>
        <taxon>Malvoideae</taxon>
        <taxon>Gossypium</taxon>
    </lineage>
</organism>
<accession>A0A9D3VIG5</accession>
<evidence type="ECO:0000313" key="2">
    <source>
        <dbReference type="Proteomes" id="UP000828251"/>
    </source>
</evidence>
<dbReference type="Proteomes" id="UP000828251">
    <property type="component" value="Unassembled WGS sequence"/>
</dbReference>
<sequence>MQPRENFKILGLHALVDPHAQISIARVAHTALPKPTRQCKPTRPIWPSPSSPHSYTYTHTPVFCT</sequence>
<protein>
    <submittedName>
        <fullName evidence="1">Uncharacterized protein</fullName>
    </submittedName>
</protein>
<keyword evidence="2" id="KW-1185">Reference proteome</keyword>
<dbReference type="AlphaFoldDB" id="A0A9D3VIG5"/>
<comment type="caution">
    <text evidence="1">The sequence shown here is derived from an EMBL/GenBank/DDBJ whole genome shotgun (WGS) entry which is preliminary data.</text>
</comment>
<reference evidence="1 2" key="1">
    <citation type="journal article" date="2021" name="Plant Biotechnol. J.">
        <title>Multi-omics assisted identification of the key and species-specific regulatory components of drought-tolerant mechanisms in Gossypium stocksii.</title>
        <authorList>
            <person name="Yu D."/>
            <person name="Ke L."/>
            <person name="Zhang D."/>
            <person name="Wu Y."/>
            <person name="Sun Y."/>
            <person name="Mei J."/>
            <person name="Sun J."/>
            <person name="Sun Y."/>
        </authorList>
    </citation>
    <scope>NUCLEOTIDE SEQUENCE [LARGE SCALE GENOMIC DNA]</scope>
    <source>
        <strain evidence="2">cv. E1</strain>
        <tissue evidence="1">Leaf</tissue>
    </source>
</reference>
<evidence type="ECO:0000313" key="1">
    <source>
        <dbReference type="EMBL" id="KAH1083531.1"/>
    </source>
</evidence>
<dbReference type="EMBL" id="JAIQCV010000007">
    <property type="protein sequence ID" value="KAH1083531.1"/>
    <property type="molecule type" value="Genomic_DNA"/>
</dbReference>